<accession>A0A1E3HQ22</accession>
<evidence type="ECO:0000313" key="2">
    <source>
        <dbReference type="EMBL" id="ODN78422.1"/>
    </source>
</evidence>
<dbReference type="AlphaFoldDB" id="A0A1E3HQ22"/>
<protein>
    <submittedName>
        <fullName evidence="2">Uncharacterized protein</fullName>
    </submittedName>
</protein>
<dbReference type="EMBL" id="AWGJ01000006">
    <property type="protein sequence ID" value="ODN78422.1"/>
    <property type="molecule type" value="Genomic_DNA"/>
</dbReference>
<sequence length="386" mass="41843">MPPKTTETAPEAKLSLPEWLKVFTSRGVDMRGAMALAAKLYKSHGTTALISQIKPAQISGVTDDKEKTKVINNAIKALAAGETINKKRGRDSDLLQPLKNDGEDEEAPIGLGFAVNTDIEQLRGVKITTNRAPVKTAWAYTIALRLGFSHPESLSLAQAYVHINSLKHALKLGGILGEQEAKEARRELEELPGGADMSRLGRDKRQKTARGLGGRDVPFVGVGDSAQPWVDILGAKPIIERSDGTCRAIQKGVPVKPGQAYSYISKAFKDKSSQAMGALKLVADSYEVEELNRLGNDMYMDFKPDVVEWGQRGTFDLDSVLEHVKGAEIKRLDEGGDVNSVVGDEDDGGPDLKGSVEVEPSGKQSMTLEEYEAMLDEEALEGFPDL</sequence>
<name>A0A1E3HQ22_9TREE</name>
<keyword evidence="3" id="KW-1185">Reference proteome</keyword>
<gene>
    <name evidence="2" type="ORF">L202_04059</name>
</gene>
<dbReference type="Proteomes" id="UP000094065">
    <property type="component" value="Unassembled WGS sequence"/>
</dbReference>
<feature type="region of interest" description="Disordered" evidence="1">
    <location>
        <begin position="188"/>
        <end position="211"/>
    </location>
</feature>
<evidence type="ECO:0000313" key="3">
    <source>
        <dbReference type="Proteomes" id="UP000094065"/>
    </source>
</evidence>
<evidence type="ECO:0000256" key="1">
    <source>
        <dbReference type="SAM" id="MobiDB-lite"/>
    </source>
</evidence>
<organism evidence="2 3">
    <name type="scientific">Cryptococcus amylolentus CBS 6039</name>
    <dbReference type="NCBI Taxonomy" id="1295533"/>
    <lineage>
        <taxon>Eukaryota</taxon>
        <taxon>Fungi</taxon>
        <taxon>Dikarya</taxon>
        <taxon>Basidiomycota</taxon>
        <taxon>Agaricomycotina</taxon>
        <taxon>Tremellomycetes</taxon>
        <taxon>Tremellales</taxon>
        <taxon>Cryptococcaceae</taxon>
        <taxon>Cryptococcus</taxon>
    </lineage>
</organism>
<dbReference type="GeneID" id="30155368"/>
<proteinExistence type="predicted"/>
<comment type="caution">
    <text evidence="2">The sequence shown here is derived from an EMBL/GenBank/DDBJ whole genome shotgun (WGS) entry which is preliminary data.</text>
</comment>
<dbReference type="OrthoDB" id="514070at2759"/>
<reference evidence="2 3" key="1">
    <citation type="submission" date="2016-06" db="EMBL/GenBank/DDBJ databases">
        <title>Evolution of pathogenesis and genome organization in the Tremellales.</title>
        <authorList>
            <person name="Cuomo C."/>
            <person name="Litvintseva A."/>
            <person name="Heitman J."/>
            <person name="Chen Y."/>
            <person name="Sun S."/>
            <person name="Springer D."/>
            <person name="Dromer F."/>
            <person name="Young S."/>
            <person name="Zeng Q."/>
            <person name="Chapman S."/>
            <person name="Gujja S."/>
            <person name="Saif S."/>
            <person name="Birren B."/>
        </authorList>
    </citation>
    <scope>NUCLEOTIDE SEQUENCE [LARGE SCALE GENOMIC DNA]</scope>
    <source>
        <strain evidence="2 3">CBS 6039</strain>
    </source>
</reference>
<feature type="region of interest" description="Disordered" evidence="1">
    <location>
        <begin position="335"/>
        <end position="365"/>
    </location>
</feature>
<dbReference type="RefSeq" id="XP_018993468.1">
    <property type="nucleotide sequence ID" value="XM_019138032.1"/>
</dbReference>